<dbReference type="SMART" id="SM00834">
    <property type="entry name" value="CxxC_CXXC_SSSS"/>
    <property type="match status" value="1"/>
</dbReference>
<evidence type="ECO:0000259" key="1">
    <source>
        <dbReference type="SMART" id="SM00834"/>
    </source>
</evidence>
<evidence type="ECO:0000313" key="2">
    <source>
        <dbReference type="EMBL" id="KKK61447.1"/>
    </source>
</evidence>
<name>A0A0F8WX91_9ZZZZ</name>
<dbReference type="AlphaFoldDB" id="A0A0F8WX91"/>
<comment type="caution">
    <text evidence="2">The sequence shown here is derived from an EMBL/GenBank/DDBJ whole genome shotgun (WGS) entry which is preliminary data.</text>
</comment>
<organism evidence="2">
    <name type="scientific">marine sediment metagenome</name>
    <dbReference type="NCBI Taxonomy" id="412755"/>
    <lineage>
        <taxon>unclassified sequences</taxon>
        <taxon>metagenomes</taxon>
        <taxon>ecological metagenomes</taxon>
    </lineage>
</organism>
<dbReference type="InterPro" id="IPR013429">
    <property type="entry name" value="Regulatory_FmdB_Zinc_ribbon"/>
</dbReference>
<reference evidence="2" key="1">
    <citation type="journal article" date="2015" name="Nature">
        <title>Complex archaea that bridge the gap between prokaryotes and eukaryotes.</title>
        <authorList>
            <person name="Spang A."/>
            <person name="Saw J.H."/>
            <person name="Jorgensen S.L."/>
            <person name="Zaremba-Niedzwiedzka K."/>
            <person name="Martijn J."/>
            <person name="Lind A.E."/>
            <person name="van Eijk R."/>
            <person name="Schleper C."/>
            <person name="Guy L."/>
            <person name="Ettema T.J."/>
        </authorList>
    </citation>
    <scope>NUCLEOTIDE SEQUENCE</scope>
</reference>
<feature type="domain" description="Putative regulatory protein FmdB zinc ribbon" evidence="1">
    <location>
        <begin position="1"/>
        <end position="39"/>
    </location>
</feature>
<sequence>MPIFDFECPSCKRQQSELCDWNTIIVCRTCRSCMKKLPSSFGIAIAGNVGPKLRTRVALSDEMEKQGMSTPLYASELEKDQVRWASKKVGLK</sequence>
<accession>A0A0F8WX91</accession>
<proteinExistence type="predicted"/>
<protein>
    <recommendedName>
        <fullName evidence="1">Putative regulatory protein FmdB zinc ribbon domain-containing protein</fullName>
    </recommendedName>
</protein>
<dbReference type="EMBL" id="LAZR01062470">
    <property type="protein sequence ID" value="KKK61447.1"/>
    <property type="molecule type" value="Genomic_DNA"/>
</dbReference>
<gene>
    <name evidence="2" type="ORF">LCGC14_3014260</name>
</gene>